<evidence type="ECO:0000256" key="6">
    <source>
        <dbReference type="SAM" id="MobiDB-lite"/>
    </source>
</evidence>
<evidence type="ECO:0000256" key="7">
    <source>
        <dbReference type="SAM" id="SignalP"/>
    </source>
</evidence>
<feature type="signal peptide" evidence="7">
    <location>
        <begin position="1"/>
        <end position="22"/>
    </location>
</feature>
<accession>A0A834YN41</accession>
<feature type="chain" id="PRO_5032578231" description="Cupin type-1 domain-containing protein" evidence="7">
    <location>
        <begin position="23"/>
        <end position="373"/>
    </location>
</feature>
<feature type="domain" description="Cupin type-1" evidence="8">
    <location>
        <begin position="52"/>
        <end position="223"/>
    </location>
</feature>
<comment type="similarity">
    <text evidence="1">Belongs to the 11S seed storage protein (globulins) family.</text>
</comment>
<evidence type="ECO:0000256" key="5">
    <source>
        <dbReference type="ARBA" id="ARBA00023157"/>
    </source>
</evidence>
<dbReference type="GO" id="GO:0045735">
    <property type="term" value="F:nutrient reservoir activity"/>
    <property type="evidence" value="ECO:0007669"/>
    <property type="project" value="UniProtKB-KW"/>
</dbReference>
<dbReference type="PROSITE" id="PS51257">
    <property type="entry name" value="PROKAR_LIPOPROTEIN"/>
    <property type="match status" value="1"/>
</dbReference>
<organism evidence="9 10">
    <name type="scientific">Tetracentron sinense</name>
    <name type="common">Spur-leaf</name>
    <dbReference type="NCBI Taxonomy" id="13715"/>
    <lineage>
        <taxon>Eukaryota</taxon>
        <taxon>Viridiplantae</taxon>
        <taxon>Streptophyta</taxon>
        <taxon>Embryophyta</taxon>
        <taxon>Tracheophyta</taxon>
        <taxon>Spermatophyta</taxon>
        <taxon>Magnoliopsida</taxon>
        <taxon>Trochodendrales</taxon>
        <taxon>Trochodendraceae</taxon>
        <taxon>Tetracentron</taxon>
    </lineage>
</organism>
<dbReference type="InterPro" id="IPR014710">
    <property type="entry name" value="RmlC-like_jellyroll"/>
</dbReference>
<dbReference type="PANTHER" id="PTHR31189:SF35">
    <property type="entry name" value="12S SEED STORAGE PROTEIN CRB"/>
    <property type="match status" value="1"/>
</dbReference>
<evidence type="ECO:0000256" key="2">
    <source>
        <dbReference type="ARBA" id="ARBA00022729"/>
    </source>
</evidence>
<dbReference type="InterPro" id="IPR006044">
    <property type="entry name" value="11S_seedstore_pln"/>
</dbReference>
<dbReference type="InterPro" id="IPR011051">
    <property type="entry name" value="RmlC_Cupin_sf"/>
</dbReference>
<evidence type="ECO:0000259" key="8">
    <source>
        <dbReference type="SMART" id="SM00835"/>
    </source>
</evidence>
<dbReference type="SUPFAM" id="SSF51182">
    <property type="entry name" value="RmlC-like cupins"/>
    <property type="match status" value="1"/>
</dbReference>
<dbReference type="Gene3D" id="2.60.120.10">
    <property type="entry name" value="Jelly Rolls"/>
    <property type="match status" value="3"/>
</dbReference>
<dbReference type="SMART" id="SM00835">
    <property type="entry name" value="Cupin_1"/>
    <property type="match status" value="2"/>
</dbReference>
<keyword evidence="2 7" id="KW-0732">Signal</keyword>
<feature type="domain" description="Cupin type-1" evidence="8">
    <location>
        <begin position="226"/>
        <end position="349"/>
    </location>
</feature>
<dbReference type="CDD" id="cd02243">
    <property type="entry name" value="cupin_11S_legumin_C"/>
    <property type="match status" value="1"/>
</dbReference>
<dbReference type="InterPro" id="IPR050253">
    <property type="entry name" value="Seed_Storage-Functional"/>
</dbReference>
<dbReference type="OMA" id="ETICAMR"/>
<dbReference type="PANTHER" id="PTHR31189">
    <property type="entry name" value="OS03G0336100 PROTEIN-RELATED"/>
    <property type="match status" value="1"/>
</dbReference>
<keyword evidence="4" id="KW-0708">Seed storage protein</keyword>
<dbReference type="PRINTS" id="PR00439">
    <property type="entry name" value="11SGLOBULIN"/>
</dbReference>
<dbReference type="CDD" id="cd02242">
    <property type="entry name" value="cupin_11S_legumin_N"/>
    <property type="match status" value="1"/>
</dbReference>
<keyword evidence="10" id="KW-1185">Reference proteome</keyword>
<keyword evidence="3" id="KW-0758">Storage protein</keyword>
<feature type="compositionally biased region" description="Low complexity" evidence="6">
    <location>
        <begin position="175"/>
        <end position="195"/>
    </location>
</feature>
<reference evidence="9 10" key="1">
    <citation type="submission" date="2020-04" db="EMBL/GenBank/DDBJ databases">
        <title>Plant Genome Project.</title>
        <authorList>
            <person name="Zhang R.-G."/>
        </authorList>
    </citation>
    <scope>NUCLEOTIDE SEQUENCE [LARGE SCALE GENOMIC DNA]</scope>
    <source>
        <strain evidence="9">YNK0</strain>
        <tissue evidence="9">Leaf</tissue>
    </source>
</reference>
<dbReference type="Proteomes" id="UP000655225">
    <property type="component" value="Unassembled WGS sequence"/>
</dbReference>
<dbReference type="OrthoDB" id="2016041at2759"/>
<comment type="caution">
    <text evidence="9">The sequence shown here is derived from an EMBL/GenBank/DDBJ whole genome shotgun (WGS) entry which is preliminary data.</text>
</comment>
<dbReference type="EMBL" id="JABCRI010000016">
    <property type="protein sequence ID" value="KAF8392189.1"/>
    <property type="molecule type" value="Genomic_DNA"/>
</dbReference>
<dbReference type="AlphaFoldDB" id="A0A834YN41"/>
<keyword evidence="5" id="KW-1015">Disulfide bond</keyword>
<evidence type="ECO:0000256" key="4">
    <source>
        <dbReference type="ARBA" id="ARBA00023129"/>
    </source>
</evidence>
<dbReference type="Pfam" id="PF00190">
    <property type="entry name" value="Cupin_1"/>
    <property type="match status" value="2"/>
</dbReference>
<proteinExistence type="inferred from homology"/>
<evidence type="ECO:0000256" key="3">
    <source>
        <dbReference type="ARBA" id="ARBA00022761"/>
    </source>
</evidence>
<sequence>MFKSSLLSLSLCFLVLAYGCLAQAEQQQCQGQHQQQQQRRVRGRSECRVQSLSALEPARRIESEAGVTEFWDESNEQFQCAGRGIQGTMIPGCPETFQSFQQSQEGRSTRFNDHHQKIQSYRQGDIIALPAGVAHWCYNDGETPLIAVSVLDTSNYANQLDQNPRKFYLAGNPRQQQQQQQQQGGSSYHHQQTQQERSGKNIFSGFDVNILAEAFDVSTETARKLQSENDNRGNIVHVKNGLQNAIMAPHWNLNAHSVIYVTKGNGRIQVVGNYKQAVFDGELRQGQLLIVPQNFAIVKQAGNDGFEWVSFKTNDNAMSSPLTGRFSVIRGMPEEVLVNAYRISRADARNLKYNREEMVVFGPRSESQERASA</sequence>
<name>A0A834YN41_TETSI</name>
<evidence type="ECO:0000256" key="1">
    <source>
        <dbReference type="ARBA" id="ARBA00007178"/>
    </source>
</evidence>
<dbReference type="InterPro" id="IPR006045">
    <property type="entry name" value="Cupin_1"/>
</dbReference>
<protein>
    <recommendedName>
        <fullName evidence="8">Cupin type-1 domain-containing protein</fullName>
    </recommendedName>
</protein>
<evidence type="ECO:0000313" key="9">
    <source>
        <dbReference type="EMBL" id="KAF8392189.1"/>
    </source>
</evidence>
<feature type="region of interest" description="Disordered" evidence="6">
    <location>
        <begin position="172"/>
        <end position="196"/>
    </location>
</feature>
<gene>
    <name evidence="9" type="ORF">HHK36_022531</name>
</gene>
<evidence type="ECO:0000313" key="10">
    <source>
        <dbReference type="Proteomes" id="UP000655225"/>
    </source>
</evidence>